<name>A0A6C0LVS9_9ZZZZ</name>
<dbReference type="EMBL" id="MN740567">
    <property type="protein sequence ID" value="QHU34135.1"/>
    <property type="molecule type" value="Genomic_DNA"/>
</dbReference>
<dbReference type="SUPFAM" id="SSF57850">
    <property type="entry name" value="RING/U-box"/>
    <property type="match status" value="1"/>
</dbReference>
<evidence type="ECO:0000313" key="3">
    <source>
        <dbReference type="EMBL" id="QHU34135.1"/>
    </source>
</evidence>
<sequence length="284" mass="34554">MEQKRMVFPDDQDNRIQKLYYDIKIHTIFNRTKLQNIKNKFYKYENYICKKYTDIHAKLLELEKIRDEAYMQWQRAKRISLIHNPTPENVDKRQALVPIFRKADEEYEEMKCKECLYEANCDIMDKITEIKKQERNIYKHYRKCSHCEKKDMVTISGCKSKHKLCSDCSDDIRECPVCEEDLGLQHCYICYEYKKEIVETGCENKHQTCKECLDKIIRKNNPFERVVCPFCRGYCSYGSKEPVDPHPDSYYLMENEEDYSDYLQDRADDRRESRRERMIEHRQR</sequence>
<feature type="domain" description="RING-type" evidence="2">
    <location>
        <begin position="187"/>
        <end position="232"/>
    </location>
</feature>
<reference evidence="3" key="1">
    <citation type="journal article" date="2020" name="Nature">
        <title>Giant virus diversity and host interactions through global metagenomics.</title>
        <authorList>
            <person name="Schulz F."/>
            <person name="Roux S."/>
            <person name="Paez-Espino D."/>
            <person name="Jungbluth S."/>
            <person name="Walsh D.A."/>
            <person name="Denef V.J."/>
            <person name="McMahon K.D."/>
            <person name="Konstantinidis K.T."/>
            <person name="Eloe-Fadrosh E.A."/>
            <person name="Kyrpides N.C."/>
            <person name="Woyke T."/>
        </authorList>
    </citation>
    <scope>NUCLEOTIDE SEQUENCE</scope>
    <source>
        <strain evidence="3">GVMAG-S-1016713-123</strain>
    </source>
</reference>
<dbReference type="InterPro" id="IPR001841">
    <property type="entry name" value="Znf_RING"/>
</dbReference>
<dbReference type="AlphaFoldDB" id="A0A6C0LVS9"/>
<feature type="compositionally biased region" description="Basic and acidic residues" evidence="1">
    <location>
        <begin position="263"/>
        <end position="284"/>
    </location>
</feature>
<protein>
    <recommendedName>
        <fullName evidence="2">RING-type domain-containing protein</fullName>
    </recommendedName>
</protein>
<organism evidence="3">
    <name type="scientific">viral metagenome</name>
    <dbReference type="NCBI Taxonomy" id="1070528"/>
    <lineage>
        <taxon>unclassified sequences</taxon>
        <taxon>metagenomes</taxon>
        <taxon>organismal metagenomes</taxon>
    </lineage>
</organism>
<feature type="region of interest" description="Disordered" evidence="1">
    <location>
        <begin position="260"/>
        <end position="284"/>
    </location>
</feature>
<proteinExistence type="predicted"/>
<evidence type="ECO:0000259" key="2">
    <source>
        <dbReference type="PROSITE" id="PS50089"/>
    </source>
</evidence>
<evidence type="ECO:0000256" key="1">
    <source>
        <dbReference type="SAM" id="MobiDB-lite"/>
    </source>
</evidence>
<dbReference type="SMART" id="SM00184">
    <property type="entry name" value="RING"/>
    <property type="match status" value="2"/>
</dbReference>
<dbReference type="PROSITE" id="PS50089">
    <property type="entry name" value="ZF_RING_2"/>
    <property type="match status" value="1"/>
</dbReference>
<accession>A0A6C0LVS9</accession>